<dbReference type="SUPFAM" id="SSF56436">
    <property type="entry name" value="C-type lectin-like"/>
    <property type="match status" value="1"/>
</dbReference>
<reference evidence="10" key="3">
    <citation type="submission" date="2025-09" db="UniProtKB">
        <authorList>
            <consortium name="Ensembl"/>
        </authorList>
    </citation>
    <scope>IDENTIFICATION</scope>
</reference>
<dbReference type="FunFam" id="3.10.100.10:FF:000015">
    <property type="entry name" value="C-type lectin Cal"/>
    <property type="match status" value="1"/>
</dbReference>
<reference evidence="10" key="2">
    <citation type="submission" date="2025-08" db="UniProtKB">
        <authorList>
            <consortium name="Ensembl"/>
        </authorList>
    </citation>
    <scope>IDENTIFICATION</scope>
</reference>
<dbReference type="GO" id="GO:0030246">
    <property type="term" value="F:carbohydrate binding"/>
    <property type="evidence" value="ECO:0007669"/>
    <property type="project" value="UniProtKB-KW"/>
</dbReference>
<keyword evidence="5" id="KW-0430">Lectin</keyword>
<proteinExistence type="inferred from homology"/>
<evidence type="ECO:0000256" key="4">
    <source>
        <dbReference type="ARBA" id="ARBA00022723"/>
    </source>
</evidence>
<comment type="subcellular location">
    <subcellularLocation>
        <location evidence="1">Secreted</location>
    </subcellularLocation>
</comment>
<dbReference type="PROSITE" id="PS50041">
    <property type="entry name" value="C_TYPE_LECTIN_2"/>
    <property type="match status" value="1"/>
</dbReference>
<dbReference type="PANTHER" id="PTHR22803">
    <property type="entry name" value="MANNOSE, PHOSPHOLIPASE, LECTIN RECEPTOR RELATED"/>
    <property type="match status" value="1"/>
</dbReference>
<dbReference type="Proteomes" id="UP000472272">
    <property type="component" value="Chromosome 10"/>
</dbReference>
<sequence length="159" mass="18528">MGRLAFFGLSFLIAAPFLRGAEAACCHMEWLPYGPYCYKLFSDKVSWAEAEIACQYYFLGGHLASIHSTEQSAELAKYIIKYRKDGSGVWIGLRDPLKNRQWQWMDRSSNSYKNWNAGEPNNQNNNENCVELWADTGYMKWNDENCNFARRSYLCQYKL</sequence>
<dbReference type="GO" id="GO:0046872">
    <property type="term" value="F:metal ion binding"/>
    <property type="evidence" value="ECO:0007669"/>
    <property type="project" value="UniProtKB-KW"/>
</dbReference>
<keyword evidence="7" id="KW-1015">Disulfide bond</keyword>
<gene>
    <name evidence="10" type="primary">LOC114605980</name>
</gene>
<evidence type="ECO:0000256" key="1">
    <source>
        <dbReference type="ARBA" id="ARBA00004613"/>
    </source>
</evidence>
<reference evidence="10 11" key="1">
    <citation type="journal article" date="2019" name="Proc. Natl. Acad. Sci. U.S.A.">
        <title>Regulatory changes in pterin and carotenoid genes underlie balanced color polymorphisms in the wall lizard.</title>
        <authorList>
            <person name="Andrade P."/>
            <person name="Pinho C."/>
            <person name="Perez I de Lanuza G."/>
            <person name="Afonso S."/>
            <person name="Brejcha J."/>
            <person name="Rubin C.J."/>
            <person name="Wallerman O."/>
            <person name="Pereira P."/>
            <person name="Sabatino S.J."/>
            <person name="Bellati A."/>
            <person name="Pellitteri-Rosa D."/>
            <person name="Bosakova Z."/>
            <person name="Bunikis I."/>
            <person name="Carretero M.A."/>
            <person name="Feiner N."/>
            <person name="Marsik P."/>
            <person name="Pauperio F."/>
            <person name="Salvi D."/>
            <person name="Soler L."/>
            <person name="While G.M."/>
            <person name="Uller T."/>
            <person name="Font E."/>
            <person name="Andersson L."/>
            <person name="Carneiro M."/>
        </authorList>
    </citation>
    <scope>NUCLEOTIDE SEQUENCE</scope>
</reference>
<dbReference type="OMA" id="NCVELWA"/>
<dbReference type="Gene3D" id="3.10.100.10">
    <property type="entry name" value="Mannose-Binding Protein A, subunit A"/>
    <property type="match status" value="1"/>
</dbReference>
<keyword evidence="6" id="KW-0106">Calcium</keyword>
<protein>
    <submittedName>
        <fullName evidence="10">C-type lectin lectoxin-Thr1-like</fullName>
    </submittedName>
</protein>
<dbReference type="InterPro" id="IPR050111">
    <property type="entry name" value="C-type_lectin/snaclec_domain"/>
</dbReference>
<dbReference type="AlphaFoldDB" id="A0A670JBR3"/>
<dbReference type="InterPro" id="IPR001304">
    <property type="entry name" value="C-type_lectin-like"/>
</dbReference>
<evidence type="ECO:0000256" key="3">
    <source>
        <dbReference type="ARBA" id="ARBA00022525"/>
    </source>
</evidence>
<dbReference type="OrthoDB" id="441660at2759"/>
<keyword evidence="3" id="KW-0964">Secreted</keyword>
<dbReference type="InterPro" id="IPR016186">
    <property type="entry name" value="C-type_lectin-like/link_sf"/>
</dbReference>
<evidence type="ECO:0000256" key="8">
    <source>
        <dbReference type="SAM" id="SignalP"/>
    </source>
</evidence>
<organism evidence="10 11">
    <name type="scientific">Podarcis muralis</name>
    <name type="common">Wall lizard</name>
    <name type="synonym">Lacerta muralis</name>
    <dbReference type="NCBI Taxonomy" id="64176"/>
    <lineage>
        <taxon>Eukaryota</taxon>
        <taxon>Metazoa</taxon>
        <taxon>Chordata</taxon>
        <taxon>Craniata</taxon>
        <taxon>Vertebrata</taxon>
        <taxon>Euteleostomi</taxon>
        <taxon>Lepidosauria</taxon>
        <taxon>Squamata</taxon>
        <taxon>Bifurcata</taxon>
        <taxon>Unidentata</taxon>
        <taxon>Episquamata</taxon>
        <taxon>Laterata</taxon>
        <taxon>Lacertibaenia</taxon>
        <taxon>Lacertidae</taxon>
        <taxon>Podarcis</taxon>
    </lineage>
</organism>
<dbReference type="GeneTree" id="ENSGT00940000161814"/>
<keyword evidence="8" id="KW-0732">Signal</keyword>
<evidence type="ECO:0000256" key="7">
    <source>
        <dbReference type="ARBA" id="ARBA00023157"/>
    </source>
</evidence>
<dbReference type="Ensembl" id="ENSPMRT00000023237.1">
    <property type="protein sequence ID" value="ENSPMRP00000021888.1"/>
    <property type="gene ID" value="ENSPMRG00000014221.1"/>
</dbReference>
<dbReference type="InterPro" id="IPR016187">
    <property type="entry name" value="CTDL_fold"/>
</dbReference>
<feature type="domain" description="C-type lectin" evidence="9">
    <location>
        <begin position="33"/>
        <end position="147"/>
    </location>
</feature>
<dbReference type="GO" id="GO:0005576">
    <property type="term" value="C:extracellular region"/>
    <property type="evidence" value="ECO:0007669"/>
    <property type="project" value="UniProtKB-SubCell"/>
</dbReference>
<dbReference type="RefSeq" id="XP_028603551.1">
    <property type="nucleotide sequence ID" value="XM_028747718.1"/>
</dbReference>
<keyword evidence="11" id="KW-1185">Reference proteome</keyword>
<comment type="similarity">
    <text evidence="2">Belongs to the true venom lectin family.</text>
</comment>
<evidence type="ECO:0000256" key="2">
    <source>
        <dbReference type="ARBA" id="ARBA00006250"/>
    </source>
</evidence>
<dbReference type="Pfam" id="PF00059">
    <property type="entry name" value="Lectin_C"/>
    <property type="match status" value="1"/>
</dbReference>
<feature type="chain" id="PRO_5025561180" evidence="8">
    <location>
        <begin position="24"/>
        <end position="159"/>
    </location>
</feature>
<accession>A0A670JBR3</accession>
<evidence type="ECO:0000256" key="5">
    <source>
        <dbReference type="ARBA" id="ARBA00022734"/>
    </source>
</evidence>
<dbReference type="PRINTS" id="PR01504">
    <property type="entry name" value="PNCREATITSAP"/>
</dbReference>
<keyword evidence="4" id="KW-0479">Metal-binding</keyword>
<evidence type="ECO:0000313" key="10">
    <source>
        <dbReference type="Ensembl" id="ENSPMRP00000021888.1"/>
    </source>
</evidence>
<evidence type="ECO:0000313" key="11">
    <source>
        <dbReference type="Proteomes" id="UP000472272"/>
    </source>
</evidence>
<dbReference type="KEGG" id="pmua:114605980"/>
<dbReference type="PROSITE" id="PS00615">
    <property type="entry name" value="C_TYPE_LECTIN_1"/>
    <property type="match status" value="1"/>
</dbReference>
<dbReference type="InterPro" id="IPR018378">
    <property type="entry name" value="C-type_lectin_CS"/>
</dbReference>
<evidence type="ECO:0000259" key="9">
    <source>
        <dbReference type="PROSITE" id="PS50041"/>
    </source>
</evidence>
<evidence type="ECO:0000256" key="6">
    <source>
        <dbReference type="ARBA" id="ARBA00022837"/>
    </source>
</evidence>
<feature type="signal peptide" evidence="8">
    <location>
        <begin position="1"/>
        <end position="23"/>
    </location>
</feature>
<dbReference type="GeneID" id="114605980"/>
<dbReference type="SMART" id="SM00034">
    <property type="entry name" value="CLECT"/>
    <property type="match status" value="1"/>
</dbReference>
<name>A0A670JBR3_PODMU</name>